<gene>
    <name evidence="2" type="ORF">C1704_11650</name>
</gene>
<keyword evidence="1" id="KW-0472">Membrane</keyword>
<evidence type="ECO:0000313" key="3">
    <source>
        <dbReference type="Proteomes" id="UP000238605"/>
    </source>
</evidence>
<accession>A0A2S5STI8</accession>
<dbReference type="OrthoDB" id="8604580at2"/>
<keyword evidence="3" id="KW-1185">Reference proteome</keyword>
<dbReference type="Proteomes" id="UP000238605">
    <property type="component" value="Unassembled WGS sequence"/>
</dbReference>
<comment type="caution">
    <text evidence="2">The sequence shown here is derived from an EMBL/GenBank/DDBJ whole genome shotgun (WGS) entry which is preliminary data.</text>
</comment>
<dbReference type="EMBL" id="PSNX01000010">
    <property type="protein sequence ID" value="PPE66052.1"/>
    <property type="molecule type" value="Genomic_DNA"/>
</dbReference>
<organism evidence="2 3">
    <name type="scientific">Caldimonas caldifontis</name>
    <dbReference type="NCBI Taxonomy" id="1452508"/>
    <lineage>
        <taxon>Bacteria</taxon>
        <taxon>Pseudomonadati</taxon>
        <taxon>Pseudomonadota</taxon>
        <taxon>Betaproteobacteria</taxon>
        <taxon>Burkholderiales</taxon>
        <taxon>Sphaerotilaceae</taxon>
        <taxon>Caldimonas</taxon>
    </lineage>
</organism>
<protein>
    <submittedName>
        <fullName evidence="2">CcoQ/FixQ family Cbb3-type cytochrome c oxidase assembly chaperone</fullName>
    </submittedName>
</protein>
<dbReference type="Pfam" id="PF05545">
    <property type="entry name" value="FixQ"/>
    <property type="match status" value="1"/>
</dbReference>
<evidence type="ECO:0000313" key="2">
    <source>
        <dbReference type="EMBL" id="PPE66052.1"/>
    </source>
</evidence>
<dbReference type="CDD" id="cd01324">
    <property type="entry name" value="cbb3_Oxidase_CcoQ"/>
    <property type="match status" value="1"/>
</dbReference>
<keyword evidence="1" id="KW-0812">Transmembrane</keyword>
<feature type="transmembrane region" description="Helical" evidence="1">
    <location>
        <begin position="6"/>
        <end position="27"/>
    </location>
</feature>
<dbReference type="RefSeq" id="WP_104303002.1">
    <property type="nucleotide sequence ID" value="NZ_PSNX01000010.1"/>
</dbReference>
<keyword evidence="1" id="KW-1133">Transmembrane helix</keyword>
<dbReference type="AlphaFoldDB" id="A0A2S5STI8"/>
<name>A0A2S5STI8_9BURK</name>
<sequence>MDVTDLRIIVTVVSLLIFLGICGWAYARRNRERFDEAAQLPFQSE</sequence>
<dbReference type="InterPro" id="IPR008621">
    <property type="entry name" value="Cbb3-typ_cyt_oxidase_comp"/>
</dbReference>
<evidence type="ECO:0000256" key="1">
    <source>
        <dbReference type="SAM" id="Phobius"/>
    </source>
</evidence>
<reference evidence="2 3" key="1">
    <citation type="submission" date="2018-02" db="EMBL/GenBank/DDBJ databases">
        <title>Reclassifiation of [Polyangium] brachysporum DSM 7029 as Guopingzhaonella breviflexa gen. nov., sp. nov., a member of the family Comamonadaceae.</title>
        <authorList>
            <person name="Tang B."/>
        </authorList>
    </citation>
    <scope>NUCLEOTIDE SEQUENCE [LARGE SCALE GENOMIC DNA]</scope>
    <source>
        <strain evidence="2 3">BCRC 80649</strain>
    </source>
</reference>
<proteinExistence type="predicted"/>